<keyword evidence="3" id="KW-1185">Reference proteome</keyword>
<dbReference type="AlphaFoldDB" id="A0A429ZA43"/>
<name>A0A429ZA43_9ENTE</name>
<evidence type="ECO:0000259" key="1">
    <source>
        <dbReference type="Pfam" id="PF00583"/>
    </source>
</evidence>
<protein>
    <recommendedName>
        <fullName evidence="1">N-acetyltransferase domain-containing protein</fullName>
    </recommendedName>
</protein>
<gene>
    <name evidence="2" type="ORF">CBF36_11560</name>
</gene>
<dbReference type="Pfam" id="PF00583">
    <property type="entry name" value="Acetyltransf_1"/>
    <property type="match status" value="1"/>
</dbReference>
<sequence length="243" mass="28267">MYKELLIKQFKTDFNCDSEQFNNSLFLTSASNSDARYWARNKADIVCFKNKIFVRTEIESLTEELKNMYSNINAEWFLEMDNIYKLNNTLKKYQLKIERVAPFFIPNKLINSENIDLKFQRFNQDDIFNFKQNKQITESFCYSEQDPDQIGFGYYVNNVLIAVCGANKNGKYTWEIGIEILDKNYNEKGIATKLVKTLISTIQKEQPNIIPVYSTSLSHIDSMNVAINAGCKVGWSEIIISEI</sequence>
<comment type="caution">
    <text evidence="2">The sequence shown here is derived from an EMBL/GenBank/DDBJ whole genome shotgun (WGS) entry which is preliminary data.</text>
</comment>
<dbReference type="EMBL" id="NGJT01000036">
    <property type="protein sequence ID" value="RST90568.1"/>
    <property type="molecule type" value="Genomic_DNA"/>
</dbReference>
<dbReference type="SUPFAM" id="SSF55729">
    <property type="entry name" value="Acyl-CoA N-acyltransferases (Nat)"/>
    <property type="match status" value="1"/>
</dbReference>
<organism evidence="2 3">
    <name type="scientific">Vagococcus bubulae</name>
    <dbReference type="NCBI Taxonomy" id="1977868"/>
    <lineage>
        <taxon>Bacteria</taxon>
        <taxon>Bacillati</taxon>
        <taxon>Bacillota</taxon>
        <taxon>Bacilli</taxon>
        <taxon>Lactobacillales</taxon>
        <taxon>Enterococcaceae</taxon>
        <taxon>Vagococcus</taxon>
    </lineage>
</organism>
<accession>A0A429ZA43</accession>
<evidence type="ECO:0000313" key="3">
    <source>
        <dbReference type="Proteomes" id="UP000288490"/>
    </source>
</evidence>
<dbReference type="Gene3D" id="3.40.630.30">
    <property type="match status" value="1"/>
</dbReference>
<feature type="domain" description="N-acetyltransferase" evidence="1">
    <location>
        <begin position="138"/>
        <end position="204"/>
    </location>
</feature>
<dbReference type="InterPro" id="IPR000182">
    <property type="entry name" value="GNAT_dom"/>
</dbReference>
<dbReference type="InterPro" id="IPR016181">
    <property type="entry name" value="Acyl_CoA_acyltransferase"/>
</dbReference>
<dbReference type="GO" id="GO:0016747">
    <property type="term" value="F:acyltransferase activity, transferring groups other than amino-acyl groups"/>
    <property type="evidence" value="ECO:0007669"/>
    <property type="project" value="InterPro"/>
</dbReference>
<evidence type="ECO:0000313" key="2">
    <source>
        <dbReference type="EMBL" id="RST90568.1"/>
    </source>
</evidence>
<proteinExistence type="predicted"/>
<dbReference type="OrthoDB" id="1689703at2"/>
<dbReference type="RefSeq" id="WP_125958529.1">
    <property type="nucleotide sequence ID" value="NZ_JAQEJV010000031.1"/>
</dbReference>
<reference evidence="2 3" key="1">
    <citation type="submission" date="2017-05" db="EMBL/GenBank/DDBJ databases">
        <title>Vagococcus spp. assemblies.</title>
        <authorList>
            <person name="Gulvik C.A."/>
        </authorList>
    </citation>
    <scope>NUCLEOTIDE SEQUENCE [LARGE SCALE GENOMIC DNA]</scope>
    <source>
        <strain evidence="2 3">SS1994</strain>
    </source>
</reference>
<dbReference type="Proteomes" id="UP000288490">
    <property type="component" value="Unassembled WGS sequence"/>
</dbReference>